<organism evidence="2 3">
    <name type="scientific">Parapusillimonas granuli</name>
    <dbReference type="NCBI Taxonomy" id="380911"/>
    <lineage>
        <taxon>Bacteria</taxon>
        <taxon>Pseudomonadati</taxon>
        <taxon>Pseudomonadota</taxon>
        <taxon>Betaproteobacteria</taxon>
        <taxon>Burkholderiales</taxon>
        <taxon>Alcaligenaceae</taxon>
        <taxon>Parapusillimonas</taxon>
    </lineage>
</organism>
<name>A0A853FUZ8_9BURK</name>
<accession>A0A853FUZ8</accession>
<evidence type="ECO:0000313" key="3">
    <source>
        <dbReference type="Proteomes" id="UP000559809"/>
    </source>
</evidence>
<keyword evidence="3" id="KW-1185">Reference proteome</keyword>
<reference evidence="2 3" key="1">
    <citation type="submission" date="2020-07" db="EMBL/GenBank/DDBJ databases">
        <title>Taxonomic revisions and descriptions of new bacterial species based on genomic comparisons in the high-G+C-content subgroup of the family Alcaligenaceae.</title>
        <authorList>
            <person name="Szabo A."/>
            <person name="Felfoldi T."/>
        </authorList>
    </citation>
    <scope>NUCLEOTIDE SEQUENCE [LARGE SCALE GENOMIC DNA]</scope>
    <source>
        <strain evidence="2 3">LMG 24012</strain>
    </source>
</reference>
<comment type="caution">
    <text evidence="2">The sequence shown here is derived from an EMBL/GenBank/DDBJ whole genome shotgun (WGS) entry which is preliminary data.</text>
</comment>
<evidence type="ECO:0000256" key="1">
    <source>
        <dbReference type="SAM" id="MobiDB-lite"/>
    </source>
</evidence>
<gene>
    <name evidence="2" type="ORF">H0A72_03775</name>
</gene>
<feature type="compositionally biased region" description="Low complexity" evidence="1">
    <location>
        <begin position="302"/>
        <end position="312"/>
    </location>
</feature>
<dbReference type="Proteomes" id="UP000559809">
    <property type="component" value="Unassembled WGS sequence"/>
</dbReference>
<feature type="region of interest" description="Disordered" evidence="1">
    <location>
        <begin position="1"/>
        <end position="42"/>
    </location>
</feature>
<feature type="region of interest" description="Disordered" evidence="1">
    <location>
        <begin position="302"/>
        <end position="345"/>
    </location>
</feature>
<evidence type="ECO:0000313" key="2">
    <source>
        <dbReference type="EMBL" id="NYT48423.1"/>
    </source>
</evidence>
<dbReference type="AlphaFoldDB" id="A0A853FUZ8"/>
<proteinExistence type="predicted"/>
<sequence>MPATPSSPCARHTGARSSRARSAPPSARLRRATAGRAAGPGAQSGAGILEFSIVAIPVLLLGLAAIESAQWLFTRQAAGLALLEAGRAGITQHASPQAMITAFEQALLPLHASPSRASAQSRLEAALARREHRLGGAPWRIEILSPGADAYRDFADPALPVAHRSGRSAINNDYLHEQDLRYRAMGWPQGRGPASGVDIFQANTLALRLSYPHEPAVPGMRALLSMLGNERGSYRQRVMAAGYLPIVREMSLVMQSHPVSWAMPESGKIVGPERVAVGAAGAAAECAGIWCLPSSPLLGEAAGAAGEPAAPGWRPSRPGAPGEAGGLPDAPDEAPAGVGGELPGC</sequence>
<protein>
    <submittedName>
        <fullName evidence="2">Pilus assembly protein</fullName>
    </submittedName>
</protein>
<dbReference type="EMBL" id="JACCEM010000002">
    <property type="protein sequence ID" value="NYT48423.1"/>
    <property type="molecule type" value="Genomic_DNA"/>
</dbReference>
<feature type="compositionally biased region" description="Low complexity" evidence="1">
    <location>
        <begin position="10"/>
        <end position="27"/>
    </location>
</feature>
<dbReference type="RefSeq" id="WP_180153733.1">
    <property type="nucleotide sequence ID" value="NZ_JACCEM010000002.1"/>
</dbReference>